<dbReference type="Proteomes" id="UP000247702">
    <property type="component" value="Unassembled WGS sequence"/>
</dbReference>
<name>A0A2Z6SJL4_9GLOM</name>
<dbReference type="GO" id="GO:0016020">
    <property type="term" value="C:membrane"/>
    <property type="evidence" value="ECO:0007669"/>
    <property type="project" value="InterPro"/>
</dbReference>
<reference evidence="4 5" key="1">
    <citation type="submission" date="2017-11" db="EMBL/GenBank/DDBJ databases">
        <title>The genome of Rhizophagus clarus HR1 reveals common genetic basis of auxotrophy among arbuscular mycorrhizal fungi.</title>
        <authorList>
            <person name="Kobayashi Y."/>
        </authorList>
    </citation>
    <scope>NUCLEOTIDE SEQUENCE [LARGE SCALE GENOMIC DNA]</scope>
    <source>
        <strain evidence="4 5">HR1</strain>
    </source>
</reference>
<accession>A0A2Z6SJL4</accession>
<comment type="caution">
    <text evidence="4">The sequence shown here is derived from an EMBL/GenBank/DDBJ whole genome shotgun (WGS) entry which is preliminary data.</text>
</comment>
<dbReference type="InterPro" id="IPR002429">
    <property type="entry name" value="CcO_II-like_C"/>
</dbReference>
<dbReference type="GO" id="GO:0005507">
    <property type="term" value="F:copper ion binding"/>
    <property type="evidence" value="ECO:0007669"/>
    <property type="project" value="InterPro"/>
</dbReference>
<comment type="cofactor">
    <cofactor evidence="1">
        <name>Cu cation</name>
        <dbReference type="ChEBI" id="CHEBI:23378"/>
    </cofactor>
</comment>
<dbReference type="STRING" id="94130.A0A2Z6SJL4"/>
<evidence type="ECO:0000259" key="3">
    <source>
        <dbReference type="PROSITE" id="PS50857"/>
    </source>
</evidence>
<dbReference type="AlphaFoldDB" id="A0A2Z6SJL4"/>
<evidence type="ECO:0000256" key="1">
    <source>
        <dbReference type="ARBA" id="ARBA00001935"/>
    </source>
</evidence>
<gene>
    <name evidence="4" type="ORF">RclHR1_06680005</name>
</gene>
<keyword evidence="5" id="KW-1185">Reference proteome</keyword>
<dbReference type="EMBL" id="BEXD01004057">
    <property type="protein sequence ID" value="GBC06189.1"/>
    <property type="molecule type" value="Genomic_DNA"/>
</dbReference>
<feature type="domain" description="Cytochrome oxidase subunit II copper A binding" evidence="3">
    <location>
        <begin position="1"/>
        <end position="97"/>
    </location>
</feature>
<protein>
    <recommendedName>
        <fullName evidence="3">Cytochrome oxidase subunit II copper A binding domain-containing protein</fullName>
    </recommendedName>
</protein>
<dbReference type="Gene3D" id="2.60.40.420">
    <property type="entry name" value="Cupredoxins - blue copper proteins"/>
    <property type="match status" value="1"/>
</dbReference>
<organism evidence="4 5">
    <name type="scientific">Rhizophagus clarus</name>
    <dbReference type="NCBI Taxonomy" id="94130"/>
    <lineage>
        <taxon>Eukaryota</taxon>
        <taxon>Fungi</taxon>
        <taxon>Fungi incertae sedis</taxon>
        <taxon>Mucoromycota</taxon>
        <taxon>Glomeromycotina</taxon>
        <taxon>Glomeromycetes</taxon>
        <taxon>Glomerales</taxon>
        <taxon>Glomeraceae</taxon>
        <taxon>Rhizophagus</taxon>
    </lineage>
</organism>
<dbReference type="GO" id="GO:0004129">
    <property type="term" value="F:cytochrome-c oxidase activity"/>
    <property type="evidence" value="ECO:0007669"/>
    <property type="project" value="UniProtKB-EC"/>
</dbReference>
<dbReference type="SUPFAM" id="SSF49503">
    <property type="entry name" value="Cupredoxins"/>
    <property type="match status" value="1"/>
</dbReference>
<proteinExistence type="predicted"/>
<dbReference type="InterPro" id="IPR008972">
    <property type="entry name" value="Cupredoxin"/>
</dbReference>
<sequence>MICINIHKNRSIYQHQLNFRLVRRTTIKTLFKEVFRYFSIKEQVIIKIFCGSFDISLCKSEGVFYGMCSELCGVLHGLMPIVIESVSLESYLLWLSSQNSPLLSLNTWRHRYA</sequence>
<evidence type="ECO:0000256" key="2">
    <source>
        <dbReference type="ARBA" id="ARBA00049512"/>
    </source>
</evidence>
<comment type="catalytic activity">
    <reaction evidence="2">
        <text>4 Fe(II)-[cytochrome c] + O2 + 8 H(+)(in) = 4 Fe(III)-[cytochrome c] + 2 H2O + 4 H(+)(out)</text>
        <dbReference type="Rhea" id="RHEA:11436"/>
        <dbReference type="Rhea" id="RHEA-COMP:10350"/>
        <dbReference type="Rhea" id="RHEA-COMP:14399"/>
        <dbReference type="ChEBI" id="CHEBI:15377"/>
        <dbReference type="ChEBI" id="CHEBI:15378"/>
        <dbReference type="ChEBI" id="CHEBI:15379"/>
        <dbReference type="ChEBI" id="CHEBI:29033"/>
        <dbReference type="ChEBI" id="CHEBI:29034"/>
        <dbReference type="EC" id="7.1.1.9"/>
    </reaction>
    <physiologicalReaction direction="left-to-right" evidence="2">
        <dbReference type="Rhea" id="RHEA:11437"/>
    </physiologicalReaction>
</comment>
<evidence type="ECO:0000313" key="4">
    <source>
        <dbReference type="EMBL" id="GBC06189.1"/>
    </source>
</evidence>
<evidence type="ECO:0000313" key="5">
    <source>
        <dbReference type="Proteomes" id="UP000247702"/>
    </source>
</evidence>
<dbReference type="Pfam" id="PF00116">
    <property type="entry name" value="COX2"/>
    <property type="match status" value="1"/>
</dbReference>
<dbReference type="PROSITE" id="PS50857">
    <property type="entry name" value="COX2_CUA"/>
    <property type="match status" value="1"/>
</dbReference>